<evidence type="ECO:0000313" key="5">
    <source>
        <dbReference type="Proteomes" id="UP001165092"/>
    </source>
</evidence>
<gene>
    <name evidence="4" type="ORF">Nans01_17800</name>
</gene>
<evidence type="ECO:0000259" key="2">
    <source>
        <dbReference type="Pfam" id="PF13280"/>
    </source>
</evidence>
<keyword evidence="5" id="KW-1185">Reference proteome</keyword>
<evidence type="ECO:0008006" key="6">
    <source>
        <dbReference type="Google" id="ProtNLM"/>
    </source>
</evidence>
<dbReference type="InterPro" id="IPR026881">
    <property type="entry name" value="WYL_dom"/>
</dbReference>
<reference evidence="4" key="1">
    <citation type="submission" date="2023-02" db="EMBL/GenBank/DDBJ databases">
        <title>Nocardiopsis ansamitocini NBRC 112285.</title>
        <authorList>
            <person name="Ichikawa N."/>
            <person name="Sato H."/>
            <person name="Tonouchi N."/>
        </authorList>
    </citation>
    <scope>NUCLEOTIDE SEQUENCE</scope>
    <source>
        <strain evidence="4">NBRC 112285</strain>
    </source>
</reference>
<feature type="domain" description="Helicase XPB/Ssl2 N-terminal" evidence="3">
    <location>
        <begin position="534"/>
        <end position="652"/>
    </location>
</feature>
<dbReference type="Proteomes" id="UP001165092">
    <property type="component" value="Unassembled WGS sequence"/>
</dbReference>
<sequence length="825" mass="86351">MVAMTDDAGPAARLESGRALTYTSWLRSLSNPELTALFAARPDLMAPVPAGIAALAARATSKPTVLRALDQLDRFGLQVLEGLLALGDPRFSGTPEGTRREELAVALGVPCDALDAPLGQLRTTALVWDDAGLLRPIAILRDILVEPAALGPPVTALIGALPLDRLNRLAADLGLPTGYADGAPAERIGADLTRPGRIEELLAVAGDAARPVLDRMAWGPAHGSVSNAQRETSLATAVSPIDRLLALGLIIGTDDHTVALPREVALHLRDGRLFSPTEAEPPPVSGPIVDAALATRAAAGQVFTVLRSLEELLDAWTADPPGVLRNGGLGVRDLKRAAHLMDTDEAGAALLMETARAGGLIAPGSEVDGEWLPTVEYDVWRACDPARRWLWLVGAWLRSPRAAGLGRGKDARGRSRNVLGEGLDRRFAPEVRLDVLAALSSAPAGCAPDPETVSARLAWLRPRRQGAAFDELVRDTLTEAETLGLTGRFVLAPFAVTVAAEATADSFASAPSGAADSVTAARLAAELPVPLDHFLLQGDLTAVAPGPLVPALARELALAADVESTGGATVYRFSAASVRRALDAGRGAEELVELLERHSRTPLPQPLRYLVADVARQHGRLRVGTASSYLRCDDPAVLSELLSDRRATDLGLFGLAPTVVASRASRPILLDRLGELGYHPVPEAVDGSVQISHPQARRSVGRAAGSELAGPPVPGPELRMAAVRALRAGDEAETAVRHPVDTPGSEPPRSPTATTLAVLSAAARAGGRVWIGYLDSEGIASSSIVEPASVDGGYLTAYDATKAAVRRFAVHRITGVSPLDSEPAR</sequence>
<evidence type="ECO:0000256" key="1">
    <source>
        <dbReference type="SAM" id="MobiDB-lite"/>
    </source>
</evidence>
<dbReference type="EMBL" id="BSQG01000002">
    <property type="protein sequence ID" value="GLU47429.1"/>
    <property type="molecule type" value="Genomic_DNA"/>
</dbReference>
<comment type="caution">
    <text evidence="4">The sequence shown here is derived from an EMBL/GenBank/DDBJ whole genome shotgun (WGS) entry which is preliminary data.</text>
</comment>
<dbReference type="Pfam" id="PF13625">
    <property type="entry name" value="Helicase_C_3"/>
    <property type="match status" value="1"/>
</dbReference>
<organism evidence="4 5">
    <name type="scientific">Nocardiopsis ansamitocini</name>
    <dbReference type="NCBI Taxonomy" id="1670832"/>
    <lineage>
        <taxon>Bacteria</taxon>
        <taxon>Bacillati</taxon>
        <taxon>Actinomycetota</taxon>
        <taxon>Actinomycetes</taxon>
        <taxon>Streptosporangiales</taxon>
        <taxon>Nocardiopsidaceae</taxon>
        <taxon>Nocardiopsis</taxon>
    </lineage>
</organism>
<proteinExistence type="predicted"/>
<dbReference type="AlphaFoldDB" id="A0A9W6P4X6"/>
<protein>
    <recommendedName>
        <fullName evidence="6">Helicase XPB/Ssl2 N-terminal domain-containing protein</fullName>
    </recommendedName>
</protein>
<feature type="region of interest" description="Disordered" evidence="1">
    <location>
        <begin position="732"/>
        <end position="751"/>
    </location>
</feature>
<name>A0A9W6P4X6_9ACTN</name>
<accession>A0A9W6P4X6</accession>
<feature type="domain" description="WYL" evidence="2">
    <location>
        <begin position="755"/>
        <end position="816"/>
    </location>
</feature>
<evidence type="ECO:0000313" key="4">
    <source>
        <dbReference type="EMBL" id="GLU47429.1"/>
    </source>
</evidence>
<dbReference type="PROSITE" id="PS52050">
    <property type="entry name" value="WYL"/>
    <property type="match status" value="1"/>
</dbReference>
<dbReference type="InterPro" id="IPR032830">
    <property type="entry name" value="XPB/Ssl2_N"/>
</dbReference>
<dbReference type="Pfam" id="PF13280">
    <property type="entry name" value="WYL"/>
    <property type="match status" value="1"/>
</dbReference>
<evidence type="ECO:0000259" key="3">
    <source>
        <dbReference type="Pfam" id="PF13625"/>
    </source>
</evidence>